<keyword evidence="4" id="KW-1185">Reference proteome</keyword>
<organism evidence="3 4">
    <name type="scientific">Cyclostephanos tholiformis</name>
    <dbReference type="NCBI Taxonomy" id="382380"/>
    <lineage>
        <taxon>Eukaryota</taxon>
        <taxon>Sar</taxon>
        <taxon>Stramenopiles</taxon>
        <taxon>Ochrophyta</taxon>
        <taxon>Bacillariophyta</taxon>
        <taxon>Coscinodiscophyceae</taxon>
        <taxon>Thalassiosirophycidae</taxon>
        <taxon>Stephanodiscales</taxon>
        <taxon>Stephanodiscaceae</taxon>
        <taxon>Cyclostephanos</taxon>
    </lineage>
</organism>
<dbReference type="AlphaFoldDB" id="A0ABD3RBB8"/>
<reference evidence="3 4" key="1">
    <citation type="submission" date="2024-10" db="EMBL/GenBank/DDBJ databases">
        <title>Updated reference genomes for cyclostephanoid diatoms.</title>
        <authorList>
            <person name="Roberts W.R."/>
            <person name="Alverson A.J."/>
        </authorList>
    </citation>
    <scope>NUCLEOTIDE SEQUENCE [LARGE SCALE GENOMIC DNA]</scope>
    <source>
        <strain evidence="3 4">AJA228-03</strain>
    </source>
</reference>
<dbReference type="EMBL" id="JALLPB020000342">
    <property type="protein sequence ID" value="KAL3810280.1"/>
    <property type="molecule type" value="Genomic_DNA"/>
</dbReference>
<proteinExistence type="predicted"/>
<feature type="chain" id="PRO_5044800493" evidence="2">
    <location>
        <begin position="25"/>
        <end position="476"/>
    </location>
</feature>
<dbReference type="PANTHER" id="PTHR34127">
    <property type="entry name" value="OS04G0405600 PROTEIN"/>
    <property type="match status" value="1"/>
</dbReference>
<dbReference type="InterPro" id="IPR010765">
    <property type="entry name" value="DUF1350"/>
</dbReference>
<evidence type="ECO:0000313" key="3">
    <source>
        <dbReference type="EMBL" id="KAL3810280.1"/>
    </source>
</evidence>
<gene>
    <name evidence="3" type="ORF">ACHAXA_008648</name>
</gene>
<evidence type="ECO:0000256" key="1">
    <source>
        <dbReference type="SAM" id="MobiDB-lite"/>
    </source>
</evidence>
<name>A0ABD3RBB8_9STRA</name>
<evidence type="ECO:0000313" key="4">
    <source>
        <dbReference type="Proteomes" id="UP001530377"/>
    </source>
</evidence>
<dbReference type="Pfam" id="PF07082">
    <property type="entry name" value="DUF1350"/>
    <property type="match status" value="1"/>
</dbReference>
<accession>A0ABD3RBB8</accession>
<feature type="region of interest" description="Disordered" evidence="1">
    <location>
        <begin position="139"/>
        <end position="161"/>
    </location>
</feature>
<keyword evidence="2" id="KW-0732">Signal</keyword>
<dbReference type="PANTHER" id="PTHR34127:SF1">
    <property type="entry name" value="OS04G0405600 PROTEIN"/>
    <property type="match status" value="1"/>
</dbReference>
<comment type="caution">
    <text evidence="3">The sequence shown here is derived from an EMBL/GenBank/DDBJ whole genome shotgun (WGS) entry which is preliminary data.</text>
</comment>
<protein>
    <submittedName>
        <fullName evidence="3">Uncharacterized protein</fullName>
    </submittedName>
</protein>
<feature type="signal peptide" evidence="2">
    <location>
        <begin position="1"/>
        <end position="24"/>
    </location>
</feature>
<evidence type="ECO:0000256" key="2">
    <source>
        <dbReference type="SAM" id="SignalP"/>
    </source>
</evidence>
<feature type="compositionally biased region" description="Low complexity" evidence="1">
    <location>
        <begin position="145"/>
        <end position="161"/>
    </location>
</feature>
<sequence>MNNIMIRASSAIALLLLTLRRSVCFTSPTGPSILSSSSTAARRRLCGKDDGYSNRLAHRNSPTTNDIGSTYYRASPLRLRNNDDDDDESDYVGGAAIGGDLATALARLDEEWRLATNRDGGRKRIGDWTVLDVGDGGSGDDEFGSGESSSPFSSSSSSPPSSSSEIVYLLEPASGAMPSCIIFFLGGAVLGQFPHISYSAFCKKLASKLNASIVAVPYVVGLDHFDIARRAVKRMKNAVIICEDVNGRGYPSSLPKFAIGHSLGAKLHSIGIAATGIGEELSGVGFVSYNNFGFAETITMARSFVREMRVKGGMGSSSSSTPFDALFDLAGMAVSAVGLEFTPSPNDMDKILKSKFDGDVLKKIRMFCFDDDDLDSTERFLDCFVGGGAVRPSVSYLPGTHLTPVFLKFGLDDLPNDARDMANQFTGGFQNASFGNEDMLDTLVDEVSGWMLGKGPSYNRAAPKQIAGVIDAEIEG</sequence>
<dbReference type="Proteomes" id="UP001530377">
    <property type="component" value="Unassembled WGS sequence"/>
</dbReference>